<dbReference type="Proteomes" id="UP000443153">
    <property type="component" value="Unassembled WGS sequence"/>
</dbReference>
<protein>
    <submittedName>
        <fullName evidence="1">DUF1697 domain-containing protein</fullName>
    </submittedName>
</protein>
<dbReference type="OrthoDB" id="9806494at2"/>
<dbReference type="EMBL" id="WKJH01000001">
    <property type="protein sequence ID" value="MRX62766.1"/>
    <property type="molecule type" value="Genomic_DNA"/>
</dbReference>
<dbReference type="PIRSF" id="PIRSF008502">
    <property type="entry name" value="UCP008502"/>
    <property type="match status" value="1"/>
</dbReference>
<dbReference type="PANTHER" id="PTHR36439:SF1">
    <property type="entry name" value="DUF1697 DOMAIN-CONTAINING PROTEIN"/>
    <property type="match status" value="1"/>
</dbReference>
<comment type="caution">
    <text evidence="1">The sequence shown here is derived from an EMBL/GenBank/DDBJ whole genome shotgun (WGS) entry which is preliminary data.</text>
</comment>
<sequence>MNYIALLRGINVGGHKKVKMADLRDLFENLGFDNVKTYIQSGNVVFESENSDIGILEHRVSNAILDHFGFEVPVIIIEGIEVKRIVDNNPFNDAEDIQANKVYFVLLKRRPTQEALDVLSSLHFENEQLVATTACVYLKCDLGAGKAKCNNNLIEDRLKVAATSRNHRTMLKLLELLAD</sequence>
<dbReference type="RefSeq" id="WP_154362929.1">
    <property type="nucleotide sequence ID" value="NZ_WKJH01000001.1"/>
</dbReference>
<gene>
    <name evidence="1" type="ORF">GJ691_01180</name>
</gene>
<dbReference type="AlphaFoldDB" id="A0A6I2MNA2"/>
<keyword evidence="2" id="KW-1185">Reference proteome</keyword>
<name>A0A6I2MNA2_9FLAO</name>
<organism evidence="1 2">
    <name type="scientific">Maribacter luteus</name>
    <dbReference type="NCBI Taxonomy" id="2594478"/>
    <lineage>
        <taxon>Bacteria</taxon>
        <taxon>Pseudomonadati</taxon>
        <taxon>Bacteroidota</taxon>
        <taxon>Flavobacteriia</taxon>
        <taxon>Flavobacteriales</taxon>
        <taxon>Flavobacteriaceae</taxon>
        <taxon>Maribacter</taxon>
    </lineage>
</organism>
<accession>A0A6I2MNA2</accession>
<dbReference type="Pfam" id="PF08002">
    <property type="entry name" value="DUF1697"/>
    <property type="match status" value="1"/>
</dbReference>
<dbReference type="Gene3D" id="3.30.70.1280">
    <property type="entry name" value="SP0830-like domains"/>
    <property type="match status" value="1"/>
</dbReference>
<dbReference type="SUPFAM" id="SSF160379">
    <property type="entry name" value="SP0830-like"/>
    <property type="match status" value="1"/>
</dbReference>
<dbReference type="PANTHER" id="PTHR36439">
    <property type="entry name" value="BLL4334 PROTEIN"/>
    <property type="match status" value="1"/>
</dbReference>
<reference evidence="1 2" key="1">
    <citation type="submission" date="2019-11" db="EMBL/GenBank/DDBJ databases">
        <title>Maribacter lutea sp. nov., a marine bacterium isolated from intertidal sand.</title>
        <authorList>
            <person name="Liu A."/>
        </authorList>
    </citation>
    <scope>NUCLEOTIDE SEQUENCE [LARGE SCALE GENOMIC DNA]</scope>
    <source>
        <strain evidence="1 2">RZ05</strain>
    </source>
</reference>
<evidence type="ECO:0000313" key="2">
    <source>
        <dbReference type="Proteomes" id="UP000443153"/>
    </source>
</evidence>
<evidence type="ECO:0000313" key="1">
    <source>
        <dbReference type="EMBL" id="MRX62766.1"/>
    </source>
</evidence>
<dbReference type="InterPro" id="IPR012545">
    <property type="entry name" value="DUF1697"/>
</dbReference>
<proteinExistence type="predicted"/>